<comment type="caution">
    <text evidence="2">The sequence shown here is derived from an EMBL/GenBank/DDBJ whole genome shotgun (WGS) entry which is preliminary data.</text>
</comment>
<organism evidence="2">
    <name type="scientific">Tanacetum cinerariifolium</name>
    <name type="common">Dalmatian daisy</name>
    <name type="synonym">Chrysanthemum cinerariifolium</name>
    <dbReference type="NCBI Taxonomy" id="118510"/>
    <lineage>
        <taxon>Eukaryota</taxon>
        <taxon>Viridiplantae</taxon>
        <taxon>Streptophyta</taxon>
        <taxon>Embryophyta</taxon>
        <taxon>Tracheophyta</taxon>
        <taxon>Spermatophyta</taxon>
        <taxon>Magnoliopsida</taxon>
        <taxon>eudicotyledons</taxon>
        <taxon>Gunneridae</taxon>
        <taxon>Pentapetalae</taxon>
        <taxon>asterids</taxon>
        <taxon>campanulids</taxon>
        <taxon>Asterales</taxon>
        <taxon>Asteraceae</taxon>
        <taxon>Asteroideae</taxon>
        <taxon>Anthemideae</taxon>
        <taxon>Anthemidinae</taxon>
        <taxon>Tanacetum</taxon>
    </lineage>
</organism>
<dbReference type="AlphaFoldDB" id="A0A699JPD3"/>
<feature type="non-terminal residue" evidence="2">
    <location>
        <position position="1"/>
    </location>
</feature>
<reference evidence="2" key="1">
    <citation type="journal article" date="2019" name="Sci. Rep.">
        <title>Draft genome of Tanacetum cinerariifolium, the natural source of mosquito coil.</title>
        <authorList>
            <person name="Yamashiro T."/>
            <person name="Shiraishi A."/>
            <person name="Satake H."/>
            <person name="Nakayama K."/>
        </authorList>
    </citation>
    <scope>NUCLEOTIDE SEQUENCE</scope>
</reference>
<accession>A0A699JPD3</accession>
<proteinExistence type="predicted"/>
<gene>
    <name evidence="2" type="ORF">Tci_622213</name>
</gene>
<feature type="domain" description="Reverse transcriptase Ty1/copia-type" evidence="1">
    <location>
        <begin position="44"/>
        <end position="124"/>
    </location>
</feature>
<dbReference type="EMBL" id="BKCJ010435245">
    <property type="protein sequence ID" value="GFA50241.1"/>
    <property type="molecule type" value="Genomic_DNA"/>
</dbReference>
<evidence type="ECO:0000259" key="1">
    <source>
        <dbReference type="Pfam" id="PF07727"/>
    </source>
</evidence>
<dbReference type="InterPro" id="IPR013103">
    <property type="entry name" value="RVT_2"/>
</dbReference>
<dbReference type="InterPro" id="IPR043502">
    <property type="entry name" value="DNA/RNA_pol_sf"/>
</dbReference>
<name>A0A699JPD3_TANCI</name>
<dbReference type="SUPFAM" id="SSF56672">
    <property type="entry name" value="DNA/RNA polymerases"/>
    <property type="match status" value="1"/>
</dbReference>
<sequence>QTSGSGNTFLQAVAFFFRQWKVPSDSGNFLTSSGNALSILFPTFMMYQMDVKNAFLYGTIEEEAYVCQPLRFKDPVYPDKVYKVVKALYGLHQAPRAWYETLANYLLENGFRRGKINQTLFIKKQKAYERQVPDEFKGELTFFLGLQVKQKKDGIFISQDKYVAEILRKFGLTEGKSASTPTDTEKPLLKDPDGEDVDVHTYRSLMYLTSSISQQHIISLFSSACNSLAYCSSSSICCFFLRGLGSSTKIPLPLSLDLVSAGMIVEVVDSDSGSLITTPFLLLLRASTILAGAAHDPYQSYRFQPGILLDSPDVEQSHQP</sequence>
<dbReference type="Pfam" id="PF07727">
    <property type="entry name" value="RVT_2"/>
    <property type="match status" value="1"/>
</dbReference>
<protein>
    <recommendedName>
        <fullName evidence="1">Reverse transcriptase Ty1/copia-type domain-containing protein</fullName>
    </recommendedName>
</protein>
<evidence type="ECO:0000313" key="2">
    <source>
        <dbReference type="EMBL" id="GFA50241.1"/>
    </source>
</evidence>